<keyword evidence="5 6" id="KW-0472">Membrane</keyword>
<feature type="transmembrane region" description="Helical" evidence="6">
    <location>
        <begin position="63"/>
        <end position="84"/>
    </location>
</feature>
<dbReference type="GO" id="GO:0015093">
    <property type="term" value="F:ferrous iron transmembrane transporter activity"/>
    <property type="evidence" value="ECO:0007669"/>
    <property type="project" value="TreeGrafter"/>
</dbReference>
<dbReference type="GO" id="GO:0033573">
    <property type="term" value="C:high-affinity iron permease complex"/>
    <property type="evidence" value="ECO:0007669"/>
    <property type="project" value="InterPro"/>
</dbReference>
<gene>
    <name evidence="7" type="ORF">KDI_31530</name>
</gene>
<evidence type="ECO:0000256" key="1">
    <source>
        <dbReference type="ARBA" id="ARBA00004141"/>
    </source>
</evidence>
<dbReference type="AlphaFoldDB" id="A0A5A5TF01"/>
<reference evidence="7 8" key="1">
    <citation type="submission" date="2019-01" db="EMBL/GenBank/DDBJ databases">
        <title>Draft genome sequence of Dictyobacter sp. Uno17.</title>
        <authorList>
            <person name="Wang C.M."/>
            <person name="Zheng Y."/>
            <person name="Sakai Y."/>
            <person name="Abe K."/>
            <person name="Yokota A."/>
            <person name="Yabe S."/>
        </authorList>
    </citation>
    <scope>NUCLEOTIDE SEQUENCE [LARGE SCALE GENOMIC DNA]</scope>
    <source>
        <strain evidence="7 8">Uno17</strain>
    </source>
</reference>
<dbReference type="PANTHER" id="PTHR31632:SF2">
    <property type="entry name" value="PLASMA MEMBRANE IRON PERMEASE"/>
    <property type="match status" value="1"/>
</dbReference>
<feature type="transmembrane region" description="Helical" evidence="6">
    <location>
        <begin position="210"/>
        <end position="230"/>
    </location>
</feature>
<evidence type="ECO:0000313" key="7">
    <source>
        <dbReference type="EMBL" id="GCF09589.1"/>
    </source>
</evidence>
<dbReference type="Pfam" id="PF03239">
    <property type="entry name" value="FTR1"/>
    <property type="match status" value="1"/>
</dbReference>
<feature type="transmembrane region" description="Helical" evidence="6">
    <location>
        <begin position="131"/>
        <end position="151"/>
    </location>
</feature>
<keyword evidence="8" id="KW-1185">Reference proteome</keyword>
<evidence type="ECO:0008006" key="9">
    <source>
        <dbReference type="Google" id="ProtNLM"/>
    </source>
</evidence>
<organism evidence="7 8">
    <name type="scientific">Dictyobacter arantiisoli</name>
    <dbReference type="NCBI Taxonomy" id="2014874"/>
    <lineage>
        <taxon>Bacteria</taxon>
        <taxon>Bacillati</taxon>
        <taxon>Chloroflexota</taxon>
        <taxon>Ktedonobacteria</taxon>
        <taxon>Ktedonobacterales</taxon>
        <taxon>Dictyobacteraceae</taxon>
        <taxon>Dictyobacter</taxon>
    </lineage>
</organism>
<evidence type="ECO:0000256" key="2">
    <source>
        <dbReference type="ARBA" id="ARBA00008333"/>
    </source>
</evidence>
<accession>A0A5A5TF01</accession>
<evidence type="ECO:0000256" key="6">
    <source>
        <dbReference type="SAM" id="Phobius"/>
    </source>
</evidence>
<dbReference type="OrthoDB" id="8215804at2"/>
<feature type="transmembrane region" description="Helical" evidence="6">
    <location>
        <begin position="242"/>
        <end position="261"/>
    </location>
</feature>
<protein>
    <recommendedName>
        <fullName evidence="9">Iron permease</fullName>
    </recommendedName>
</protein>
<dbReference type="EMBL" id="BIXY01000046">
    <property type="protein sequence ID" value="GCF09589.1"/>
    <property type="molecule type" value="Genomic_DNA"/>
</dbReference>
<evidence type="ECO:0000256" key="3">
    <source>
        <dbReference type="ARBA" id="ARBA00022692"/>
    </source>
</evidence>
<dbReference type="PANTHER" id="PTHR31632">
    <property type="entry name" value="IRON TRANSPORTER FTH1"/>
    <property type="match status" value="1"/>
</dbReference>
<feature type="transmembrane region" description="Helical" evidence="6">
    <location>
        <begin position="96"/>
        <end position="119"/>
    </location>
</feature>
<keyword evidence="3 6" id="KW-0812">Transmembrane</keyword>
<evidence type="ECO:0000256" key="5">
    <source>
        <dbReference type="ARBA" id="ARBA00023136"/>
    </source>
</evidence>
<dbReference type="InterPro" id="IPR004923">
    <property type="entry name" value="FTR1/Fip1/EfeU"/>
</dbReference>
<comment type="subcellular location">
    <subcellularLocation>
        <location evidence="1">Membrane</location>
        <topology evidence="1">Multi-pass membrane protein</topology>
    </subcellularLocation>
</comment>
<dbReference type="RefSeq" id="WP_149402519.1">
    <property type="nucleotide sequence ID" value="NZ_BIXY01000046.1"/>
</dbReference>
<evidence type="ECO:0000313" key="8">
    <source>
        <dbReference type="Proteomes" id="UP000322530"/>
    </source>
</evidence>
<comment type="similarity">
    <text evidence="2">Belongs to the oxidase-dependent Fe transporter (OFeT) (TC 9.A.10.1) family.</text>
</comment>
<sequence>MASSPLKQPSKKSTWLSILKILLCVAGLIVVGVLVWQGIVASGNPDPLTPHLDRNAVIVNTGILVFREGLEAILVLSALTASLVKANTEYRKPIAAGSGIGFLATIATWFIAIAILSAVSAPALDIQAATGLLAIVVLLVVMNWFFHKFYWTGWISMHNKRRRSLMQNANEDRSGTTFGLALLGFSAMYREGFEVVLFLQSLRLQVGSQVVLEGVAVGLFFTAIVGILTFMAHHKLPYKKMLVLTGVMLGVVLIVMVGESIQEMQLAHWISTTPINVPIPGWMGLWFAVFPNVESLIAQAIAAIAVIGSYVMAEYQRSWRPRIESNKIAAQQAADQKAATELTSDILPDVSKDVVVLNKRS</sequence>
<proteinExistence type="inferred from homology"/>
<feature type="transmembrane region" description="Helical" evidence="6">
    <location>
        <begin position="21"/>
        <end position="43"/>
    </location>
</feature>
<dbReference type="Proteomes" id="UP000322530">
    <property type="component" value="Unassembled WGS sequence"/>
</dbReference>
<comment type="caution">
    <text evidence="7">The sequence shown here is derived from an EMBL/GenBank/DDBJ whole genome shotgun (WGS) entry which is preliminary data.</text>
</comment>
<feature type="transmembrane region" description="Helical" evidence="6">
    <location>
        <begin position="296"/>
        <end position="313"/>
    </location>
</feature>
<name>A0A5A5TF01_9CHLR</name>
<keyword evidence="4 6" id="KW-1133">Transmembrane helix</keyword>
<evidence type="ECO:0000256" key="4">
    <source>
        <dbReference type="ARBA" id="ARBA00022989"/>
    </source>
</evidence>